<reference evidence="1 2" key="1">
    <citation type="submission" date="2015-07" db="EMBL/GenBank/DDBJ databases">
        <title>The genome of Melipona quadrifasciata.</title>
        <authorList>
            <person name="Pan H."/>
            <person name="Kapheim K."/>
        </authorList>
    </citation>
    <scope>NUCLEOTIDE SEQUENCE [LARGE SCALE GENOMIC DNA]</scope>
    <source>
        <strain evidence="1">0111107301</strain>
        <tissue evidence="1">Whole body</tissue>
    </source>
</reference>
<dbReference type="EMBL" id="KQ435798">
    <property type="protein sequence ID" value="KOX73431.1"/>
    <property type="molecule type" value="Genomic_DNA"/>
</dbReference>
<organism evidence="1 2">
    <name type="scientific">Melipona quadrifasciata</name>
    <dbReference type="NCBI Taxonomy" id="166423"/>
    <lineage>
        <taxon>Eukaryota</taxon>
        <taxon>Metazoa</taxon>
        <taxon>Ecdysozoa</taxon>
        <taxon>Arthropoda</taxon>
        <taxon>Hexapoda</taxon>
        <taxon>Insecta</taxon>
        <taxon>Pterygota</taxon>
        <taxon>Neoptera</taxon>
        <taxon>Endopterygota</taxon>
        <taxon>Hymenoptera</taxon>
        <taxon>Apocrita</taxon>
        <taxon>Aculeata</taxon>
        <taxon>Apoidea</taxon>
        <taxon>Anthophila</taxon>
        <taxon>Apidae</taxon>
        <taxon>Melipona</taxon>
    </lineage>
</organism>
<name>A0A0N0BFJ7_9HYME</name>
<gene>
    <name evidence="1" type="ORF">WN51_14477</name>
</gene>
<protein>
    <submittedName>
        <fullName evidence="1">Uncharacterized protein</fullName>
    </submittedName>
</protein>
<evidence type="ECO:0000313" key="1">
    <source>
        <dbReference type="EMBL" id="KOX73431.1"/>
    </source>
</evidence>
<sequence length="154" mass="16780">MHKVTAWASCMQLDYCDTCPVHLFPTSNPTTESQEIFMFGDSAIRKLKELNVWQLADSGIEKLRDCKIRGLGNLKEREKDIKRLTVSIVLKGKIPSRSAATADIHMPEAGGNLGYEATSGKLPPLVVAVNLLHESPKDRIVSGGFTLVTASSGL</sequence>
<dbReference type="AlphaFoldDB" id="A0A0N0BFJ7"/>
<accession>A0A0N0BFJ7</accession>
<evidence type="ECO:0000313" key="2">
    <source>
        <dbReference type="Proteomes" id="UP000053105"/>
    </source>
</evidence>
<keyword evidence="2" id="KW-1185">Reference proteome</keyword>
<proteinExistence type="predicted"/>
<dbReference type="Proteomes" id="UP000053105">
    <property type="component" value="Unassembled WGS sequence"/>
</dbReference>